<dbReference type="KEGG" id="car:cauri_1936"/>
<comment type="similarity">
    <text evidence="1">Belongs to the dUTPase family.</text>
</comment>
<dbReference type="PANTHER" id="PTHR11241:SF0">
    <property type="entry name" value="DEOXYURIDINE 5'-TRIPHOSPHATE NUCLEOTIDOHYDROLASE"/>
    <property type="match status" value="1"/>
</dbReference>
<gene>
    <name evidence="8" type="primary">dut2</name>
    <name evidence="8" type="ordered locus">cauri_1936</name>
</gene>
<proteinExistence type="inferred from homology"/>
<dbReference type="GO" id="GO:0000287">
    <property type="term" value="F:magnesium ion binding"/>
    <property type="evidence" value="ECO:0007669"/>
    <property type="project" value="InterPro"/>
</dbReference>
<dbReference type="Pfam" id="PF00692">
    <property type="entry name" value="dUTPase"/>
    <property type="match status" value="1"/>
</dbReference>
<dbReference type="NCBIfam" id="NF001862">
    <property type="entry name" value="PRK00601.1"/>
    <property type="match status" value="1"/>
</dbReference>
<keyword evidence="6" id="KW-0812">Transmembrane</keyword>
<evidence type="ECO:0000256" key="5">
    <source>
        <dbReference type="ARBA" id="ARBA00047686"/>
    </source>
</evidence>
<dbReference type="SUPFAM" id="SSF51283">
    <property type="entry name" value="dUTPase-like"/>
    <property type="match status" value="1"/>
</dbReference>
<organism evidence="8 9">
    <name type="scientific">Corynebacterium aurimucosum (strain ATCC 700975 / DSM 44827 / CIP 107346 / CN-1)</name>
    <name type="common">Corynebacterium nigricans</name>
    <dbReference type="NCBI Taxonomy" id="548476"/>
    <lineage>
        <taxon>Bacteria</taxon>
        <taxon>Bacillati</taxon>
        <taxon>Actinomycetota</taxon>
        <taxon>Actinomycetes</taxon>
        <taxon>Mycobacteriales</taxon>
        <taxon>Corynebacteriaceae</taxon>
        <taxon>Corynebacterium</taxon>
    </lineage>
</organism>
<name>C3PI75_CORA7</name>
<dbReference type="AlphaFoldDB" id="C3PI75"/>
<dbReference type="GO" id="GO:0046081">
    <property type="term" value="P:dUTP catabolic process"/>
    <property type="evidence" value="ECO:0007669"/>
    <property type="project" value="InterPro"/>
</dbReference>
<keyword evidence="3 8" id="KW-0378">Hydrolase</keyword>
<dbReference type="CDD" id="cd07557">
    <property type="entry name" value="trimeric_dUTPase"/>
    <property type="match status" value="1"/>
</dbReference>
<dbReference type="RefSeq" id="WP_010191098.1">
    <property type="nucleotide sequence ID" value="NC_012590.1"/>
</dbReference>
<dbReference type="Gene3D" id="2.70.40.10">
    <property type="match status" value="1"/>
</dbReference>
<evidence type="ECO:0000256" key="6">
    <source>
        <dbReference type="SAM" id="Phobius"/>
    </source>
</evidence>
<keyword evidence="6" id="KW-0472">Membrane</keyword>
<dbReference type="InterPro" id="IPR036157">
    <property type="entry name" value="dUTPase-like_sf"/>
</dbReference>
<evidence type="ECO:0000256" key="1">
    <source>
        <dbReference type="ARBA" id="ARBA00006581"/>
    </source>
</evidence>
<accession>C3PI75</accession>
<evidence type="ECO:0000313" key="8">
    <source>
        <dbReference type="EMBL" id="ACP33529.1"/>
    </source>
</evidence>
<dbReference type="eggNOG" id="COG0756">
    <property type="taxonomic scope" value="Bacteria"/>
</dbReference>
<sequence>MHALEAMGLAVIILLALGLATALVIIVSKQHQDAKHNNPSSNRPLRIEVEGEAAYRPARAHTDDAGWDVRAAEDVHLKPGERALVSTGIKLGIPTGYCVLVLPRSGNAHKLGVTVNNAPGLIDAGYQGTLYVNLINHGDKAIRLNQGARIAQLLIQPVTSTCFNPVKNLTGTTQRGTKGHGSTGTK</sequence>
<dbReference type="InterPro" id="IPR008181">
    <property type="entry name" value="dUTPase"/>
</dbReference>
<dbReference type="InterPro" id="IPR033704">
    <property type="entry name" value="dUTPase_trimeric"/>
</dbReference>
<evidence type="ECO:0000259" key="7">
    <source>
        <dbReference type="Pfam" id="PF00692"/>
    </source>
</evidence>
<dbReference type="GO" id="GO:0004170">
    <property type="term" value="F:dUTP diphosphatase activity"/>
    <property type="evidence" value="ECO:0007669"/>
    <property type="project" value="UniProtKB-EC"/>
</dbReference>
<dbReference type="OrthoDB" id="9809956at2"/>
<keyword evidence="4" id="KW-0546">Nucleotide metabolism</keyword>
<dbReference type="HOGENOM" id="CLU_068508_1_3_11"/>
<dbReference type="EC" id="3.6.1.23" evidence="2"/>
<evidence type="ECO:0000256" key="2">
    <source>
        <dbReference type="ARBA" id="ARBA00012379"/>
    </source>
</evidence>
<reference evidence="8 9" key="1">
    <citation type="journal article" date="2010" name="BMC Genomics">
        <title>Complete genome sequence and lifestyle of black-pigmented Corynebacterium aurimucosum ATCC 700975 (formerly C. nigricans CN-1) isolated from a vaginal swab of a woman with spontaneous abortion.</title>
        <authorList>
            <person name="Trost E."/>
            <person name="Gotker S."/>
            <person name="Schneider J."/>
            <person name="Schneiker-Bekel S."/>
            <person name="Szczepanowski R."/>
            <person name="Tilker A."/>
            <person name="Viehoever P."/>
            <person name="Arnold W."/>
            <person name="Bekel T."/>
            <person name="Blom J."/>
            <person name="Gartemann K.H."/>
            <person name="Linke B."/>
            <person name="Goesmann A."/>
            <person name="Puhler A."/>
            <person name="Shukla S.K."/>
            <person name="Tauch A."/>
        </authorList>
    </citation>
    <scope>NUCLEOTIDE SEQUENCE [LARGE SCALE GENOMIC DNA]</scope>
    <source>
        <strain evidence="9">ATCC 700975 / DSM 44827 / CIP 107346 / CN-1</strain>
    </source>
</reference>
<dbReference type="GO" id="GO:0006226">
    <property type="term" value="P:dUMP biosynthetic process"/>
    <property type="evidence" value="ECO:0007669"/>
    <property type="project" value="InterPro"/>
</dbReference>
<keyword evidence="9" id="KW-1185">Reference proteome</keyword>
<feature type="transmembrane region" description="Helical" evidence="6">
    <location>
        <begin position="6"/>
        <end position="27"/>
    </location>
</feature>
<evidence type="ECO:0000256" key="3">
    <source>
        <dbReference type="ARBA" id="ARBA00022801"/>
    </source>
</evidence>
<comment type="catalytic activity">
    <reaction evidence="5">
        <text>dUTP + H2O = dUMP + diphosphate + H(+)</text>
        <dbReference type="Rhea" id="RHEA:10248"/>
        <dbReference type="ChEBI" id="CHEBI:15377"/>
        <dbReference type="ChEBI" id="CHEBI:15378"/>
        <dbReference type="ChEBI" id="CHEBI:33019"/>
        <dbReference type="ChEBI" id="CHEBI:61555"/>
        <dbReference type="ChEBI" id="CHEBI:246422"/>
        <dbReference type="EC" id="3.6.1.23"/>
    </reaction>
</comment>
<dbReference type="EMBL" id="CP001601">
    <property type="protein sequence ID" value="ACP33529.1"/>
    <property type="molecule type" value="Genomic_DNA"/>
</dbReference>
<dbReference type="InterPro" id="IPR029054">
    <property type="entry name" value="dUTPase-like"/>
</dbReference>
<dbReference type="STRING" id="548476.cauri_1936"/>
<dbReference type="Proteomes" id="UP000002077">
    <property type="component" value="Chromosome"/>
</dbReference>
<keyword evidence="6" id="KW-1133">Transmembrane helix</keyword>
<protein>
    <recommendedName>
        <fullName evidence="2">dUTP diphosphatase</fullName>
        <ecNumber evidence="2">3.6.1.23</ecNumber>
    </recommendedName>
</protein>
<evidence type="ECO:0000313" key="9">
    <source>
        <dbReference type="Proteomes" id="UP000002077"/>
    </source>
</evidence>
<dbReference type="NCBIfam" id="TIGR00576">
    <property type="entry name" value="dut"/>
    <property type="match status" value="1"/>
</dbReference>
<evidence type="ECO:0000256" key="4">
    <source>
        <dbReference type="ARBA" id="ARBA00023080"/>
    </source>
</evidence>
<feature type="domain" description="dUTPase-like" evidence="7">
    <location>
        <begin position="57"/>
        <end position="184"/>
    </location>
</feature>
<dbReference type="GeneID" id="31924574"/>
<dbReference type="PANTHER" id="PTHR11241">
    <property type="entry name" value="DEOXYURIDINE 5'-TRIPHOSPHATE NUCLEOTIDOHYDROLASE"/>
    <property type="match status" value="1"/>
</dbReference>